<name>A0A1X1FE74_9LACO</name>
<dbReference type="STRING" id="152331.FAM21731_01524"/>
<keyword evidence="2" id="KW-1185">Reference proteome</keyword>
<evidence type="ECO:0000313" key="1">
    <source>
        <dbReference type="EMBL" id="ORN28203.1"/>
    </source>
</evidence>
<dbReference type="Proteomes" id="UP000193009">
    <property type="component" value="Unassembled WGS sequence"/>
</dbReference>
<gene>
    <name evidence="1" type="ORF">FAM23169_01468</name>
</gene>
<dbReference type="EMBL" id="MSBD01000038">
    <property type="protein sequence ID" value="ORN28203.1"/>
    <property type="molecule type" value="Genomic_DNA"/>
</dbReference>
<evidence type="ECO:0000313" key="2">
    <source>
        <dbReference type="Proteomes" id="UP000193009"/>
    </source>
</evidence>
<dbReference type="KEGG" id="lpar:FAM21731_01524"/>
<accession>A0A1X1FE74</accession>
<proteinExistence type="predicted"/>
<reference evidence="1 2" key="1">
    <citation type="journal article" date="2017" name="Front. Microbiol.">
        <title>The Histidine Decarboxylase Gene Cluster of Lactobacillus parabuchneri Was Gained by Horizontal Gene Transfer and Is Mobile within the Species.</title>
        <authorList>
            <person name="Wuthrich D."/>
            <person name="Berthoud H."/>
            <person name="Wechsler D."/>
            <person name="Eugster E."/>
            <person name="Irmler S."/>
            <person name="Bruggmann R."/>
        </authorList>
    </citation>
    <scope>NUCLEOTIDE SEQUENCE [LARGE SCALE GENOMIC DNA]</scope>
    <source>
        <strain evidence="1 2">FAM23169</strain>
    </source>
</reference>
<dbReference type="AlphaFoldDB" id="A0A1X1FE74"/>
<sequence length="38" mass="4257">MAMATFGYLVYSLLTVQSLTPGILKFKHLLDSINLIDE</sequence>
<protein>
    <submittedName>
        <fullName evidence="1">Uncharacterized protein</fullName>
    </submittedName>
</protein>
<comment type="caution">
    <text evidence="1">The sequence shown here is derived from an EMBL/GenBank/DDBJ whole genome shotgun (WGS) entry which is preliminary data.</text>
</comment>
<organism evidence="1 2">
    <name type="scientific">Lentilactobacillus parabuchneri</name>
    <dbReference type="NCBI Taxonomy" id="152331"/>
    <lineage>
        <taxon>Bacteria</taxon>
        <taxon>Bacillati</taxon>
        <taxon>Bacillota</taxon>
        <taxon>Bacilli</taxon>
        <taxon>Lactobacillales</taxon>
        <taxon>Lactobacillaceae</taxon>
        <taxon>Lentilactobacillus</taxon>
    </lineage>
</organism>